<evidence type="ECO:0000256" key="1">
    <source>
        <dbReference type="SAM" id="MobiDB-lite"/>
    </source>
</evidence>
<reference evidence="2" key="1">
    <citation type="submission" date="2021-01" db="EMBL/GenBank/DDBJ databases">
        <authorList>
            <person name="Corre E."/>
            <person name="Pelletier E."/>
            <person name="Niang G."/>
            <person name="Scheremetjew M."/>
            <person name="Finn R."/>
            <person name="Kale V."/>
            <person name="Holt S."/>
            <person name="Cochrane G."/>
            <person name="Meng A."/>
            <person name="Brown T."/>
            <person name="Cohen L."/>
        </authorList>
    </citation>
    <scope>NUCLEOTIDE SEQUENCE</scope>
    <source>
        <strain evidence="2">CCMP219</strain>
    </source>
</reference>
<accession>A0A7R9VA66</accession>
<evidence type="ECO:0000313" key="2">
    <source>
        <dbReference type="EMBL" id="CAD8289360.1"/>
    </source>
</evidence>
<sequence length="128" mass="13664">MRQLDHLAADGTLTDAQLSDGIRNELGLMKFLTPLVFQTVKWRLARRVHPFGGGAPGGADGDDGDDWHEHGASLPPSPSLASRPASGSLGPTSGDRVPSSSEYGHSASLHRYATMRRALSRRLPSKHG</sequence>
<gene>
    <name evidence="2" type="ORF">CEUR00632_LOCUS9399</name>
</gene>
<name>A0A7R9VA66_9CHLO</name>
<dbReference type="AlphaFoldDB" id="A0A7R9VA66"/>
<protein>
    <submittedName>
        <fullName evidence="2">Uncharacterized protein</fullName>
    </submittedName>
</protein>
<feature type="compositionally biased region" description="Low complexity" evidence="1">
    <location>
        <begin position="79"/>
        <end position="90"/>
    </location>
</feature>
<dbReference type="EMBL" id="HBEC01020082">
    <property type="protein sequence ID" value="CAD8289360.1"/>
    <property type="molecule type" value="Transcribed_RNA"/>
</dbReference>
<proteinExistence type="predicted"/>
<feature type="region of interest" description="Disordered" evidence="1">
    <location>
        <begin position="48"/>
        <end position="109"/>
    </location>
</feature>
<organism evidence="2">
    <name type="scientific">Chlamydomonas euryale</name>
    <dbReference type="NCBI Taxonomy" id="1486919"/>
    <lineage>
        <taxon>Eukaryota</taxon>
        <taxon>Viridiplantae</taxon>
        <taxon>Chlorophyta</taxon>
        <taxon>core chlorophytes</taxon>
        <taxon>Chlorophyceae</taxon>
        <taxon>CS clade</taxon>
        <taxon>Chlamydomonadales</taxon>
        <taxon>Chlamydomonadaceae</taxon>
        <taxon>Chlamydomonas</taxon>
    </lineage>
</organism>